<dbReference type="Proteomes" id="UP000799772">
    <property type="component" value="Unassembled WGS sequence"/>
</dbReference>
<evidence type="ECO:0000256" key="11">
    <source>
        <dbReference type="ARBA" id="ARBA00024615"/>
    </source>
</evidence>
<comment type="catalytic activity">
    <reaction evidence="11">
        <text>a 1,2-diacyl-sn-glycero-3-phosphoethanolamine(in) = a 1,2-diacyl-sn-glycero-3-phosphoethanolamine(out)</text>
        <dbReference type="Rhea" id="RHEA:38895"/>
        <dbReference type="ChEBI" id="CHEBI:64612"/>
    </reaction>
</comment>
<feature type="compositionally biased region" description="Low complexity" evidence="13">
    <location>
        <begin position="1700"/>
        <end position="1709"/>
    </location>
</feature>
<feature type="region of interest" description="Disordered" evidence="13">
    <location>
        <begin position="254"/>
        <end position="274"/>
    </location>
</feature>
<comment type="caution">
    <text evidence="14">The sequence shown here is derived from an EMBL/GenBank/DDBJ whole genome shotgun (WGS) entry which is preliminary data.</text>
</comment>
<feature type="compositionally biased region" description="Polar residues" evidence="13">
    <location>
        <begin position="455"/>
        <end position="487"/>
    </location>
</feature>
<keyword evidence="9" id="KW-0472">Membrane</keyword>
<accession>A0A9P4IJ95</accession>
<evidence type="ECO:0000256" key="7">
    <source>
        <dbReference type="ARBA" id="ARBA00023006"/>
    </source>
</evidence>
<comment type="similarity">
    <text evidence="3">Belongs to the ATG2 family.</text>
</comment>
<keyword evidence="15" id="KW-1185">Reference proteome</keyword>
<evidence type="ECO:0000256" key="2">
    <source>
        <dbReference type="ARBA" id="ARBA00004623"/>
    </source>
</evidence>
<gene>
    <name evidence="14" type="ORF">NA57DRAFT_36438</name>
</gene>
<reference evidence="14" key="1">
    <citation type="journal article" date="2020" name="Stud. Mycol.">
        <title>101 Dothideomycetes genomes: a test case for predicting lifestyles and emergence of pathogens.</title>
        <authorList>
            <person name="Haridas S."/>
            <person name="Albert R."/>
            <person name="Binder M."/>
            <person name="Bloem J."/>
            <person name="Labutti K."/>
            <person name="Salamov A."/>
            <person name="Andreopoulos B."/>
            <person name="Baker S."/>
            <person name="Barry K."/>
            <person name="Bills G."/>
            <person name="Bluhm B."/>
            <person name="Cannon C."/>
            <person name="Castanera R."/>
            <person name="Culley D."/>
            <person name="Daum C."/>
            <person name="Ezra D."/>
            <person name="Gonzalez J."/>
            <person name="Henrissat B."/>
            <person name="Kuo A."/>
            <person name="Liang C."/>
            <person name="Lipzen A."/>
            <person name="Lutzoni F."/>
            <person name="Magnuson J."/>
            <person name="Mondo S."/>
            <person name="Nolan M."/>
            <person name="Ohm R."/>
            <person name="Pangilinan J."/>
            <person name="Park H.-J."/>
            <person name="Ramirez L."/>
            <person name="Alfaro M."/>
            <person name="Sun H."/>
            <person name="Tritt A."/>
            <person name="Yoshinaga Y."/>
            <person name="Zwiers L.-H."/>
            <person name="Turgeon B."/>
            <person name="Goodwin S."/>
            <person name="Spatafora J."/>
            <person name="Crous P."/>
            <person name="Grigoriev I."/>
        </authorList>
    </citation>
    <scope>NUCLEOTIDE SEQUENCE</scope>
    <source>
        <strain evidence="14">CBS 133067</strain>
    </source>
</reference>
<dbReference type="GO" id="GO:0034727">
    <property type="term" value="P:piecemeal microautophagy of the nucleus"/>
    <property type="evidence" value="ECO:0007669"/>
    <property type="project" value="TreeGrafter"/>
</dbReference>
<keyword evidence="8" id="KW-0445">Lipid transport</keyword>
<evidence type="ECO:0000256" key="5">
    <source>
        <dbReference type="ARBA" id="ARBA00022448"/>
    </source>
</evidence>
<dbReference type="GO" id="GO:0032266">
    <property type="term" value="F:phosphatidylinositol-3-phosphate binding"/>
    <property type="evidence" value="ECO:0007669"/>
    <property type="project" value="TreeGrafter"/>
</dbReference>
<proteinExistence type="inferred from homology"/>
<dbReference type="GO" id="GO:0000045">
    <property type="term" value="P:autophagosome assembly"/>
    <property type="evidence" value="ECO:0007669"/>
    <property type="project" value="TreeGrafter"/>
</dbReference>
<dbReference type="GO" id="GO:0005789">
    <property type="term" value="C:endoplasmic reticulum membrane"/>
    <property type="evidence" value="ECO:0007669"/>
    <property type="project" value="UniProtKB-SubCell"/>
</dbReference>
<evidence type="ECO:0000313" key="14">
    <source>
        <dbReference type="EMBL" id="KAF2100324.1"/>
    </source>
</evidence>
<keyword evidence="6" id="KW-0256">Endoplasmic reticulum</keyword>
<dbReference type="EMBL" id="ML978124">
    <property type="protein sequence ID" value="KAF2100324.1"/>
    <property type="molecule type" value="Genomic_DNA"/>
</dbReference>
<protein>
    <recommendedName>
        <fullName evidence="4">Autophagy-related protein 2</fullName>
    </recommendedName>
</protein>
<dbReference type="Pfam" id="PF13329">
    <property type="entry name" value="ATG2_CAD"/>
    <property type="match status" value="1"/>
</dbReference>
<evidence type="ECO:0000313" key="15">
    <source>
        <dbReference type="Proteomes" id="UP000799772"/>
    </source>
</evidence>
<feature type="compositionally biased region" description="Acidic residues" evidence="13">
    <location>
        <begin position="2031"/>
        <end position="2045"/>
    </location>
</feature>
<evidence type="ECO:0000256" key="13">
    <source>
        <dbReference type="SAM" id="MobiDB-lite"/>
    </source>
</evidence>
<dbReference type="GO" id="GO:0000422">
    <property type="term" value="P:autophagy of mitochondrion"/>
    <property type="evidence" value="ECO:0007669"/>
    <property type="project" value="TreeGrafter"/>
</dbReference>
<evidence type="ECO:0000256" key="12">
    <source>
        <dbReference type="ARBA" id="ARBA00024631"/>
    </source>
</evidence>
<feature type="region of interest" description="Disordered" evidence="13">
    <location>
        <begin position="429"/>
        <end position="660"/>
    </location>
</feature>
<dbReference type="GO" id="GO:0061709">
    <property type="term" value="P:reticulophagy"/>
    <property type="evidence" value="ECO:0007669"/>
    <property type="project" value="TreeGrafter"/>
</dbReference>
<keyword evidence="7" id="KW-0072">Autophagy</keyword>
<feature type="region of interest" description="Disordered" evidence="13">
    <location>
        <begin position="104"/>
        <end position="139"/>
    </location>
</feature>
<keyword evidence="5" id="KW-0813">Transport</keyword>
<comment type="subcellular location">
    <subcellularLocation>
        <location evidence="1">Endoplasmic reticulum membrane</location>
        <topology evidence="1">Peripheral membrane protein</topology>
    </subcellularLocation>
    <subcellularLocation>
        <location evidence="2">Preautophagosomal structure membrane</location>
        <topology evidence="2">Peripheral membrane protein</topology>
    </subcellularLocation>
</comment>
<dbReference type="PANTHER" id="PTHR13190:SF1">
    <property type="entry name" value="AUTOPHAGY-RELATED 2, ISOFORM A"/>
    <property type="match status" value="1"/>
</dbReference>
<dbReference type="InterPro" id="IPR026849">
    <property type="entry name" value="ATG2"/>
</dbReference>
<feature type="compositionally biased region" description="Basic and acidic residues" evidence="13">
    <location>
        <begin position="431"/>
        <end position="443"/>
    </location>
</feature>
<feature type="compositionally biased region" description="Low complexity" evidence="13">
    <location>
        <begin position="610"/>
        <end position="628"/>
    </location>
</feature>
<evidence type="ECO:0000256" key="6">
    <source>
        <dbReference type="ARBA" id="ARBA00022824"/>
    </source>
</evidence>
<dbReference type="GO" id="GO:0006869">
    <property type="term" value="P:lipid transport"/>
    <property type="evidence" value="ECO:0007669"/>
    <property type="project" value="UniProtKB-KW"/>
</dbReference>
<evidence type="ECO:0000256" key="10">
    <source>
        <dbReference type="ARBA" id="ARBA00024479"/>
    </source>
</evidence>
<dbReference type="GO" id="GO:0061723">
    <property type="term" value="P:glycophagy"/>
    <property type="evidence" value="ECO:0007669"/>
    <property type="project" value="TreeGrafter"/>
</dbReference>
<dbReference type="GO" id="GO:0034045">
    <property type="term" value="C:phagophore assembly site membrane"/>
    <property type="evidence" value="ECO:0007669"/>
    <property type="project" value="UniProtKB-SubCell"/>
</dbReference>
<comment type="catalytic activity">
    <reaction evidence="12">
        <text>a 1,2-diacyl-sn-glycero-3-phosphocholine(in) = a 1,2-diacyl-sn-glycero-3-phosphocholine(out)</text>
        <dbReference type="Rhea" id="RHEA:38571"/>
        <dbReference type="ChEBI" id="CHEBI:57643"/>
    </reaction>
</comment>
<comment type="catalytic activity">
    <reaction evidence="10">
        <text>a 1,2-diacyl-sn-glycero-3-phospho-L-serine(in) = a 1,2-diacyl-sn-glycero-3-phospho-L-serine(out)</text>
        <dbReference type="Rhea" id="RHEA:38663"/>
        <dbReference type="ChEBI" id="CHEBI:57262"/>
    </reaction>
</comment>
<feature type="region of interest" description="Disordered" evidence="13">
    <location>
        <begin position="1700"/>
        <end position="1727"/>
    </location>
</feature>
<feature type="compositionally biased region" description="Polar residues" evidence="13">
    <location>
        <begin position="726"/>
        <end position="740"/>
    </location>
</feature>
<dbReference type="PANTHER" id="PTHR13190">
    <property type="entry name" value="AUTOPHAGY-RELATED 2, ISOFORM A"/>
    <property type="match status" value="1"/>
</dbReference>
<evidence type="ECO:0000256" key="1">
    <source>
        <dbReference type="ARBA" id="ARBA00004406"/>
    </source>
</evidence>
<name>A0A9P4IJ95_9PEZI</name>
<feature type="compositionally biased region" description="Basic and acidic residues" evidence="13">
    <location>
        <begin position="537"/>
        <end position="547"/>
    </location>
</feature>
<evidence type="ECO:0000256" key="4">
    <source>
        <dbReference type="ARBA" id="ARBA00018070"/>
    </source>
</evidence>
<dbReference type="OrthoDB" id="18982at2759"/>
<feature type="region of interest" description="Disordered" evidence="13">
    <location>
        <begin position="2016"/>
        <end position="2049"/>
    </location>
</feature>
<dbReference type="GO" id="GO:0061908">
    <property type="term" value="C:phagophore"/>
    <property type="evidence" value="ECO:0007669"/>
    <property type="project" value="TreeGrafter"/>
</dbReference>
<feature type="compositionally biased region" description="Polar residues" evidence="13">
    <location>
        <begin position="254"/>
        <end position="268"/>
    </location>
</feature>
<sequence>MAYFLPSSIQKRLLRYALSRLELLDTDALDLENLDIAWGRRSTVELRDVGLRIQKLATLLHLPEELQLLTARILLLRVTVPSDIYNSGIQVELEGAHIVLQLARESADPSNPAAKDKKSSGRQRQQAKRKDEDDGIPTTRDVAKSFLAEEPLEEKKELEAAILSQSQHLQDSDILSEDGDGEPNVGTGTGLALPSFLAKFLQGIADRLEVTISNVNFELRAELDFSDISFRMTDQPSASVLVHIERVGLEGLTSISIPTPGRTETTDAAETPRPGKRKVLLESLYVRLLSDPAIFSNLSRVPSVASPAEPRSPRSERTNDSSPSSIAATSGQSRRYHSPSPAVERSRRFSFADSERFADASDAGSLADVRFDAHQDHLSAHGSVDLLAASTSSSTVDDQPYLDYAIDQEIPVPELEDQFDSQHDLISADISRSDQSTEEREYYVEGPLQGRSSRHLASTSPDISNRPSTGTAAHSGTHWTVSQSQPLGSGGPLPAAEDLTSRGPRGLKPDPEQSEQRTPSPASSSSRSSGANSGDMAESKLYSHEEAESMYMSAFSEAPTSNEAINIPGGWQADNPIPQGQVVSSMPTDGPSDSPAPIERREDLDEEGCATPRPASPAPLAAVVSTAADNATDTIPQSLEDDKASIPPSDTDEVKSDPLKSLPNKIAKDIFWIDQVSAWVPTKQQFSPTSPSQAEEPIACIDASQSELRPLPGSFSQYADSTTLSRKLSAKRSSNSTTLPPQKDGGIGQGLPQETSPADSLFEISIGSVTTKADMSVCRVLFQLVKQIQHMMTPSENGHPGPSANSAKLPEDSSTPFALAIKHLSFVFVEQMPHFSAVEALFEPHLETSVDQSESALLLVGFANVQVSSSAKRTIRLAIQRFTLGVDEDPIISFSASTSVRSTMSIKDATENDIDIRYKASSAGNSLDITTLPLRIILDVQKIDDTLSCFGGLSGILELSNSMSSGNAVTPSPVKTSSRPRGVRFAGEPEVSLPTPLSGWKIQGAFGGLHVLLTGKTCGVSLDTTTLRVIGREQGIRTTFSKVRLAGPLFDSITAAPPLSLHLERSQVDFWFTPEESDLTKLVSLITPSRDKFEDDDDILLDTLLRQRKKGSLLRVGVGESRVEVVDLDALSSLQSLGDELSKLSNVAKYLPEDDRPGILTMLTIEDLRAHVTVNRHFGLLQSRMRNVRFGHVGIPPLLALGIDRVSLTHGNDTRLITEVLVKDAQDIPMIMVRIIADEMVPTIKVKLFNVCVEYRVATLLAVMGLVEEESSDDLTKSMASSIITITHHASKAIIQRQGTESSLGSPSRTAKQTHLDLLFRECALGLNPQGMPSKALFLLSDTKFHTKIPTGTAITASLDVRKAFMLIVDDVSNLSPGSTSTARSNLAVTGTPHVLELCSSGFVSIGSISKAAVSVHSFEDDEGTRLTEVAVRNELLIMETCADSTHTLTKVLGALAPPTPPTTATQYRTKVMPMEDMMASFTGDAFLEKESEATDDETKLDDDETMGLDHVGSFYNPDDNLASEQAVEIPPNDDLAFLATAPLPPDQSLLESSQERYHISPVDEPFFYEDDYYSRQAGTKGMARKWDSAKNEYGITSESKVAKSPLKIHVHDVHFIWNLFDGYDWAKTRQTIEKAVYDVEARAEERRREKRLSSPEDDEEDVVGDFLFNSIWIEVPPNRDPRELAHQINRNMDDLASETESYAATTTTMSPPRSTAPRPRKKRLRLQRSRHHKITFELKGVSADVYVFPPHSGETQSSIDVRVGNLEVFDHVPTSTWRKFATYMQDAGEREMGKPMLRLELLNVKPIEDLGASETVLRVTVLPLRLHVDQDALDFITRFFEFKDDTEKDQPTSGDQPFLQRVEVNTVAIKLDYKPKKVDYAGLRSGHTTEFMNFFILDSADIILRHCIIYGVSGFDKLHKTLNDIWMPDVQRNQLPGVLAGLAPVRSIVNVGTGVRDLVYIPMREYKKDGRIVRSVQKGAMAFARTTTSELARLGAKLAIGTQTVLQGAEDLLAPPSAAATSSRRHGDGDWDDEADTFDEDGPSGDEARAISHYADQPIGVLAGLRGAARSLERDLLTARDAIVAIPGEVMESDSAGGAARAIARRAPTVILRPAIGASKAVGMTLLGAGNALDKESRRRIDDVSATYPRLRAACMHFFTQ</sequence>
<feature type="compositionally biased region" description="Low complexity" evidence="13">
    <location>
        <begin position="519"/>
        <end position="534"/>
    </location>
</feature>
<evidence type="ECO:0000256" key="8">
    <source>
        <dbReference type="ARBA" id="ARBA00023055"/>
    </source>
</evidence>
<evidence type="ECO:0000256" key="9">
    <source>
        <dbReference type="ARBA" id="ARBA00023136"/>
    </source>
</evidence>
<feature type="region of interest" description="Disordered" evidence="13">
    <location>
        <begin position="302"/>
        <end position="347"/>
    </location>
</feature>
<feature type="compositionally biased region" description="Polar residues" evidence="13">
    <location>
        <begin position="320"/>
        <end position="333"/>
    </location>
</feature>
<feature type="region of interest" description="Disordered" evidence="13">
    <location>
        <begin position="726"/>
        <end position="755"/>
    </location>
</feature>
<evidence type="ECO:0000256" key="3">
    <source>
        <dbReference type="ARBA" id="ARBA00009714"/>
    </source>
</evidence>
<dbReference type="GO" id="GO:0043495">
    <property type="term" value="F:protein-membrane adaptor activity"/>
    <property type="evidence" value="ECO:0007669"/>
    <property type="project" value="TreeGrafter"/>
</dbReference>
<organism evidence="14 15">
    <name type="scientific">Rhizodiscina lignyota</name>
    <dbReference type="NCBI Taxonomy" id="1504668"/>
    <lineage>
        <taxon>Eukaryota</taxon>
        <taxon>Fungi</taxon>
        <taxon>Dikarya</taxon>
        <taxon>Ascomycota</taxon>
        <taxon>Pezizomycotina</taxon>
        <taxon>Dothideomycetes</taxon>
        <taxon>Pleosporomycetidae</taxon>
        <taxon>Aulographales</taxon>
        <taxon>Rhizodiscinaceae</taxon>
        <taxon>Rhizodiscina</taxon>
    </lineage>
</organism>